<reference evidence="2 3" key="1">
    <citation type="submission" date="2020-08" db="EMBL/GenBank/DDBJ databases">
        <title>Genomic Encyclopedia of Type Strains, Phase IV (KMG-IV): sequencing the most valuable type-strain genomes for metagenomic binning, comparative biology and taxonomic classification.</title>
        <authorList>
            <person name="Goeker M."/>
        </authorList>
    </citation>
    <scope>NUCLEOTIDE SEQUENCE [LARGE SCALE GENOMIC DNA]</scope>
    <source>
        <strain evidence="2 3">DSM 27244</strain>
    </source>
</reference>
<evidence type="ECO:0000313" key="3">
    <source>
        <dbReference type="Proteomes" id="UP000557739"/>
    </source>
</evidence>
<sequence length="205" mass="20823">MRTLVIETATAACSVALIEAGGVVDARHEIVGRGHAERLLPMIAELVDGGRADAILVDCGPGSFTGIRVGLAAARGLALGWDASVAGFSALTLVAARALADRPDLAALAVVMEGGHGEVFVQAFDAPLAPRGPFASLTPAAALDLLDPVLPIVGDGVRHLADSGRMIEARHPAAADAILLDAAERNLAPTPIYGRAPDAKLPGQP</sequence>
<dbReference type="SUPFAM" id="SSF53067">
    <property type="entry name" value="Actin-like ATPase domain"/>
    <property type="match status" value="1"/>
</dbReference>
<proteinExistence type="predicted"/>
<evidence type="ECO:0000313" key="2">
    <source>
        <dbReference type="EMBL" id="MBB5697080.1"/>
    </source>
</evidence>
<dbReference type="NCBIfam" id="TIGR03725">
    <property type="entry name" value="T6A_YeaZ"/>
    <property type="match status" value="1"/>
</dbReference>
<gene>
    <name evidence="2" type="ORF">FHR19_000405</name>
</gene>
<dbReference type="RefSeq" id="WP_184023681.1">
    <property type="nucleotide sequence ID" value="NZ_JACIJJ010000001.1"/>
</dbReference>
<accession>A0A7W9EHN3</accession>
<dbReference type="Proteomes" id="UP000557739">
    <property type="component" value="Unassembled WGS sequence"/>
</dbReference>
<dbReference type="Gene3D" id="3.30.420.40">
    <property type="match status" value="2"/>
</dbReference>
<keyword evidence="3" id="KW-1185">Reference proteome</keyword>
<dbReference type="InterPro" id="IPR043129">
    <property type="entry name" value="ATPase_NBD"/>
</dbReference>
<protein>
    <submittedName>
        <fullName evidence="2">tRNA threonylcarbamoyl adenosine modification protein YeaZ</fullName>
    </submittedName>
</protein>
<feature type="domain" description="Gcp-like" evidence="1">
    <location>
        <begin position="29"/>
        <end position="122"/>
    </location>
</feature>
<name>A0A7W9EHN3_9SPHN</name>
<dbReference type="AlphaFoldDB" id="A0A7W9EHN3"/>
<evidence type="ECO:0000259" key="1">
    <source>
        <dbReference type="Pfam" id="PF00814"/>
    </source>
</evidence>
<dbReference type="InterPro" id="IPR022496">
    <property type="entry name" value="T6A_TsaB"/>
</dbReference>
<organism evidence="2 3">
    <name type="scientific">Sphingomonas yantingensis</name>
    <dbReference type="NCBI Taxonomy" id="1241761"/>
    <lineage>
        <taxon>Bacteria</taxon>
        <taxon>Pseudomonadati</taxon>
        <taxon>Pseudomonadota</taxon>
        <taxon>Alphaproteobacteria</taxon>
        <taxon>Sphingomonadales</taxon>
        <taxon>Sphingomonadaceae</taxon>
        <taxon>Sphingomonas</taxon>
    </lineage>
</organism>
<dbReference type="Pfam" id="PF00814">
    <property type="entry name" value="TsaD"/>
    <property type="match status" value="1"/>
</dbReference>
<dbReference type="InterPro" id="IPR000905">
    <property type="entry name" value="Gcp-like_dom"/>
</dbReference>
<dbReference type="GO" id="GO:0002949">
    <property type="term" value="P:tRNA threonylcarbamoyladenosine modification"/>
    <property type="evidence" value="ECO:0007669"/>
    <property type="project" value="InterPro"/>
</dbReference>
<comment type="caution">
    <text evidence="2">The sequence shown here is derived from an EMBL/GenBank/DDBJ whole genome shotgun (WGS) entry which is preliminary data.</text>
</comment>
<dbReference type="EMBL" id="JACIJJ010000001">
    <property type="protein sequence ID" value="MBB5697080.1"/>
    <property type="molecule type" value="Genomic_DNA"/>
</dbReference>